<protein>
    <submittedName>
        <fullName evidence="1">Uncharacterized protein</fullName>
    </submittedName>
</protein>
<comment type="caution">
    <text evidence="1">The sequence shown here is derived from an EMBL/GenBank/DDBJ whole genome shotgun (WGS) entry which is preliminary data.</text>
</comment>
<organism evidence="1 2">
    <name type="scientific">Actinoplanes cyaneus</name>
    <dbReference type="NCBI Taxonomy" id="52696"/>
    <lineage>
        <taxon>Bacteria</taxon>
        <taxon>Bacillati</taxon>
        <taxon>Actinomycetota</taxon>
        <taxon>Actinomycetes</taxon>
        <taxon>Micromonosporales</taxon>
        <taxon>Micromonosporaceae</taxon>
        <taxon>Actinoplanes</taxon>
    </lineage>
</organism>
<dbReference type="Proteomes" id="UP000619479">
    <property type="component" value="Unassembled WGS sequence"/>
</dbReference>
<evidence type="ECO:0000313" key="1">
    <source>
        <dbReference type="EMBL" id="GID70356.1"/>
    </source>
</evidence>
<reference evidence="1" key="1">
    <citation type="submission" date="2021-01" db="EMBL/GenBank/DDBJ databases">
        <title>Whole genome shotgun sequence of Actinoplanes cyaneus NBRC 14990.</title>
        <authorList>
            <person name="Komaki H."/>
            <person name="Tamura T."/>
        </authorList>
    </citation>
    <scope>NUCLEOTIDE SEQUENCE</scope>
    <source>
        <strain evidence="1">NBRC 14990</strain>
    </source>
</reference>
<keyword evidence="2" id="KW-1185">Reference proteome</keyword>
<dbReference type="RefSeq" id="WP_203754035.1">
    <property type="nucleotide sequence ID" value="NZ_BAAAUC010000035.1"/>
</dbReference>
<sequence length="212" mass="23583">MPAFDDSVRGTHPEDYQLLINGHVHFYRHRWALDRLQADLGSLGYVLITADLSSCKDPNAVRKAVISATPGWPEGYGRGSWAGFIDGLTDHLLNADRHQVVLTLACWGQAHRTRGTEAWALLDHLAGAGRWHLLFGRQLICLIENDDPDLELPAFGAEYAGWNRHEWFDRHRRGEIVPPWIEISGIEDDSLSPRTVIGTSAQPASQADACTA</sequence>
<gene>
    <name evidence="1" type="ORF">Acy02nite_82370</name>
</gene>
<accession>A0A919MGL1</accession>
<dbReference type="AlphaFoldDB" id="A0A919MGL1"/>
<dbReference type="EMBL" id="BOMH01000073">
    <property type="protein sequence ID" value="GID70356.1"/>
    <property type="molecule type" value="Genomic_DNA"/>
</dbReference>
<proteinExistence type="predicted"/>
<name>A0A919MGL1_9ACTN</name>
<evidence type="ECO:0000313" key="2">
    <source>
        <dbReference type="Proteomes" id="UP000619479"/>
    </source>
</evidence>